<dbReference type="EMBL" id="JASJOS010000042">
    <property type="protein sequence ID" value="MDJ1486430.1"/>
    <property type="molecule type" value="Genomic_DNA"/>
</dbReference>
<comment type="caution">
    <text evidence="7">The sequence shown here is derived from an EMBL/GenBank/DDBJ whole genome shotgun (WGS) entry which is preliminary data.</text>
</comment>
<protein>
    <recommendedName>
        <fullName evidence="2">histidine kinase</fullName>
        <ecNumber evidence="2">2.7.13.3</ecNumber>
    </recommendedName>
</protein>
<dbReference type="SUPFAM" id="SSF55781">
    <property type="entry name" value="GAF domain-like"/>
    <property type="match status" value="1"/>
</dbReference>
<evidence type="ECO:0000259" key="6">
    <source>
        <dbReference type="PROSITE" id="PS50109"/>
    </source>
</evidence>
<dbReference type="PROSITE" id="PS50109">
    <property type="entry name" value="HIS_KIN"/>
    <property type="match status" value="1"/>
</dbReference>
<comment type="catalytic activity">
    <reaction evidence="1">
        <text>ATP + protein L-histidine = ADP + protein N-phospho-L-histidine.</text>
        <dbReference type="EC" id="2.7.13.3"/>
    </reaction>
</comment>
<gene>
    <name evidence="7" type="ORF">QNI16_38490</name>
</gene>
<evidence type="ECO:0000256" key="2">
    <source>
        <dbReference type="ARBA" id="ARBA00012438"/>
    </source>
</evidence>
<keyword evidence="7" id="KW-0547">Nucleotide-binding</keyword>
<dbReference type="SMART" id="SM00065">
    <property type="entry name" value="GAF"/>
    <property type="match status" value="1"/>
</dbReference>
<evidence type="ECO:0000256" key="1">
    <source>
        <dbReference type="ARBA" id="ARBA00000085"/>
    </source>
</evidence>
<dbReference type="InterPro" id="IPR003594">
    <property type="entry name" value="HATPase_dom"/>
</dbReference>
<evidence type="ECO:0000256" key="5">
    <source>
        <dbReference type="ARBA" id="ARBA00023012"/>
    </source>
</evidence>
<evidence type="ECO:0000256" key="3">
    <source>
        <dbReference type="ARBA" id="ARBA00022679"/>
    </source>
</evidence>
<dbReference type="Pfam" id="PF02518">
    <property type="entry name" value="HATPase_c"/>
    <property type="match status" value="1"/>
</dbReference>
<keyword evidence="7" id="KW-0067">ATP-binding</keyword>
<dbReference type="PRINTS" id="PR00344">
    <property type="entry name" value="BCTRLSENSOR"/>
</dbReference>
<dbReference type="SMART" id="SM00387">
    <property type="entry name" value="HATPase_c"/>
    <property type="match status" value="1"/>
</dbReference>
<organism evidence="7 8">
    <name type="scientific">Xanthocytophaga flava</name>
    <dbReference type="NCBI Taxonomy" id="3048013"/>
    <lineage>
        <taxon>Bacteria</taxon>
        <taxon>Pseudomonadati</taxon>
        <taxon>Bacteroidota</taxon>
        <taxon>Cytophagia</taxon>
        <taxon>Cytophagales</taxon>
        <taxon>Rhodocytophagaceae</taxon>
        <taxon>Xanthocytophaga</taxon>
    </lineage>
</organism>
<dbReference type="GO" id="GO:0000155">
    <property type="term" value="F:phosphorelay sensor kinase activity"/>
    <property type="evidence" value="ECO:0007669"/>
    <property type="project" value="InterPro"/>
</dbReference>
<evidence type="ECO:0000313" key="8">
    <source>
        <dbReference type="Proteomes" id="UP001241110"/>
    </source>
</evidence>
<dbReference type="AlphaFoldDB" id="A0AAE3R0A4"/>
<keyword evidence="3" id="KW-0808">Transferase</keyword>
<sequence length="422" mass="46374">MHSAQPPVPANEMERIIELSELDLDYSSLQNQFKELTTLAAKVAGTHISLINLIDRYTSWTIANHGLAVEQLPRQEVVCQYTLLEEEKLEIKDLSADDRFKDKGYVSGELGLRYYLGIPLKTAMGNHIGSLCVLDKETKPLSPEKVEMLKIIAGEIVNRLQTYKLIHTLQATMNEAVESKLRVAHDIRGPIGGIIGLAGIICEQGDKNTLATVLNFISIIHKSGNSILELANEILSTETARRNQASVEAHQFNQLTLKDKLEKLYTPQAVNKGINFVVTTHHETEVIPFPKNKLLQIIGNLISNSMKFTPTGGNVSVGLNVKSGSEVNILHFTVQDTGIGMPADKVQSILEGEGFSTNGTQGEQGYGFGLALVKHLVDSLKGEMKITSQPNHGTIFEIFIPDKKANLNLERSTLSESLVLTS</sequence>
<dbReference type="EC" id="2.7.13.3" evidence="2"/>
<dbReference type="SUPFAM" id="SSF55874">
    <property type="entry name" value="ATPase domain of HSP90 chaperone/DNA topoisomerase II/histidine kinase"/>
    <property type="match status" value="1"/>
</dbReference>
<name>A0AAE3R0A4_9BACT</name>
<dbReference type="InterPro" id="IPR004358">
    <property type="entry name" value="Sig_transdc_His_kin-like_C"/>
</dbReference>
<dbReference type="InterPro" id="IPR036890">
    <property type="entry name" value="HATPase_C_sf"/>
</dbReference>
<reference evidence="7" key="1">
    <citation type="submission" date="2023-05" db="EMBL/GenBank/DDBJ databases">
        <authorList>
            <person name="Zhang X."/>
        </authorList>
    </citation>
    <scope>NUCLEOTIDE SEQUENCE</scope>
    <source>
        <strain evidence="7">YF14B1</strain>
    </source>
</reference>
<dbReference type="InterPro" id="IPR029016">
    <property type="entry name" value="GAF-like_dom_sf"/>
</dbReference>
<dbReference type="Gene3D" id="3.30.450.40">
    <property type="match status" value="1"/>
</dbReference>
<evidence type="ECO:0000313" key="7">
    <source>
        <dbReference type="EMBL" id="MDJ1486430.1"/>
    </source>
</evidence>
<dbReference type="GO" id="GO:0005524">
    <property type="term" value="F:ATP binding"/>
    <property type="evidence" value="ECO:0007669"/>
    <property type="project" value="UniProtKB-KW"/>
</dbReference>
<dbReference type="InterPro" id="IPR005467">
    <property type="entry name" value="His_kinase_dom"/>
</dbReference>
<dbReference type="PANTHER" id="PTHR43711:SF31">
    <property type="entry name" value="HISTIDINE KINASE"/>
    <property type="match status" value="1"/>
</dbReference>
<keyword evidence="4" id="KW-0418">Kinase</keyword>
<dbReference type="PANTHER" id="PTHR43711">
    <property type="entry name" value="TWO-COMPONENT HISTIDINE KINASE"/>
    <property type="match status" value="1"/>
</dbReference>
<dbReference type="InterPro" id="IPR003018">
    <property type="entry name" value="GAF"/>
</dbReference>
<dbReference type="Gene3D" id="1.10.287.130">
    <property type="match status" value="1"/>
</dbReference>
<dbReference type="Proteomes" id="UP001241110">
    <property type="component" value="Unassembled WGS sequence"/>
</dbReference>
<proteinExistence type="predicted"/>
<dbReference type="InterPro" id="IPR036097">
    <property type="entry name" value="HisK_dim/P_sf"/>
</dbReference>
<dbReference type="SUPFAM" id="SSF47384">
    <property type="entry name" value="Homodimeric domain of signal transducing histidine kinase"/>
    <property type="match status" value="1"/>
</dbReference>
<evidence type="ECO:0000256" key="4">
    <source>
        <dbReference type="ARBA" id="ARBA00022777"/>
    </source>
</evidence>
<feature type="domain" description="Histidine kinase" evidence="6">
    <location>
        <begin position="182"/>
        <end position="404"/>
    </location>
</feature>
<accession>A0AAE3R0A4</accession>
<keyword evidence="5" id="KW-0902">Two-component regulatory system</keyword>
<dbReference type="InterPro" id="IPR050736">
    <property type="entry name" value="Sensor_HK_Regulatory"/>
</dbReference>
<dbReference type="Gene3D" id="3.30.565.10">
    <property type="entry name" value="Histidine kinase-like ATPase, C-terminal domain"/>
    <property type="match status" value="1"/>
</dbReference>